<dbReference type="AlphaFoldDB" id="X1MI50"/>
<dbReference type="Pfam" id="PF02901">
    <property type="entry name" value="PFL-like"/>
    <property type="match status" value="1"/>
</dbReference>
<dbReference type="PROSITE" id="PS51554">
    <property type="entry name" value="PFL"/>
    <property type="match status" value="1"/>
</dbReference>
<gene>
    <name evidence="2" type="ORF">S06H3_16703</name>
</gene>
<accession>X1MI50</accession>
<comment type="caution">
    <text evidence="2">The sequence shown here is derived from an EMBL/GenBank/DDBJ whole genome shotgun (WGS) entry which is preliminary data.</text>
</comment>
<dbReference type="SUPFAM" id="SSF51998">
    <property type="entry name" value="PFL-like glycyl radical enzymes"/>
    <property type="match status" value="1"/>
</dbReference>
<reference evidence="2" key="1">
    <citation type="journal article" date="2014" name="Front. Microbiol.">
        <title>High frequency of phylogenetically diverse reductive dehalogenase-homologous genes in deep subseafloor sedimentary metagenomes.</title>
        <authorList>
            <person name="Kawai M."/>
            <person name="Futagami T."/>
            <person name="Toyoda A."/>
            <person name="Takaki Y."/>
            <person name="Nishi S."/>
            <person name="Hori S."/>
            <person name="Arai W."/>
            <person name="Tsubouchi T."/>
            <person name="Morono Y."/>
            <person name="Uchiyama I."/>
            <person name="Ito T."/>
            <person name="Fujiyama A."/>
            <person name="Inagaki F."/>
            <person name="Takami H."/>
        </authorList>
    </citation>
    <scope>NUCLEOTIDE SEQUENCE</scope>
    <source>
        <strain evidence="2">Expedition CK06-06</strain>
    </source>
</reference>
<organism evidence="2">
    <name type="scientific">marine sediment metagenome</name>
    <dbReference type="NCBI Taxonomy" id="412755"/>
    <lineage>
        <taxon>unclassified sequences</taxon>
        <taxon>metagenomes</taxon>
        <taxon>ecological metagenomes</taxon>
    </lineage>
</organism>
<dbReference type="EMBL" id="BARV01008281">
    <property type="protein sequence ID" value="GAI17751.1"/>
    <property type="molecule type" value="Genomic_DNA"/>
</dbReference>
<evidence type="ECO:0000313" key="2">
    <source>
        <dbReference type="EMBL" id="GAI17751.1"/>
    </source>
</evidence>
<protein>
    <recommendedName>
        <fullName evidence="1">PFL domain-containing protein</fullName>
    </recommendedName>
</protein>
<dbReference type="GO" id="GO:0005829">
    <property type="term" value="C:cytosol"/>
    <property type="evidence" value="ECO:0007669"/>
    <property type="project" value="TreeGrafter"/>
</dbReference>
<dbReference type="GO" id="GO:0003824">
    <property type="term" value="F:catalytic activity"/>
    <property type="evidence" value="ECO:0007669"/>
    <property type="project" value="InterPro"/>
</dbReference>
<sequence length="227" mass="25392">MIPRKEDNGSGVSLGRFDQFLWPYYKNDVEKGNITREEALELVECFFVKIYEQNRIRSWGSTDFFRGAPQFQNLTIGGIDPDTGGDATNELTYIVLDALAGTRVENPSVTARWHKKASMEYKRKVAETARIGIGFPAVFNDSVYIPALLNRGYQQRDAFNYCIIGCVEPGAPGLRGGRTGGCWFNMGKVLEMTLHGGEDPRTGIKLHPNKSGKDLSTYSSYDELWGD</sequence>
<dbReference type="PANTHER" id="PTHR43641:SF2">
    <property type="entry name" value="DEHYDRATASE YBIW-RELATED"/>
    <property type="match status" value="1"/>
</dbReference>
<dbReference type="PANTHER" id="PTHR43641">
    <property type="entry name" value="FORMATE ACETYLTRANSFERASE 3-RELATED"/>
    <property type="match status" value="1"/>
</dbReference>
<feature type="domain" description="PFL" evidence="1">
    <location>
        <begin position="1"/>
        <end position="227"/>
    </location>
</feature>
<dbReference type="InterPro" id="IPR004184">
    <property type="entry name" value="PFL_dom"/>
</dbReference>
<evidence type="ECO:0000259" key="1">
    <source>
        <dbReference type="PROSITE" id="PS51554"/>
    </source>
</evidence>
<dbReference type="InterPro" id="IPR051215">
    <property type="entry name" value="GRE"/>
</dbReference>
<proteinExistence type="predicted"/>
<dbReference type="Gene3D" id="3.20.70.20">
    <property type="match status" value="1"/>
</dbReference>
<name>X1MI50_9ZZZZ</name>